<sequence length="410" mass="45860">MTDERPPYPPSNRTTSTSDDMTLTNPTNPSTSVAPSTTHLHHLDSNDPQKPTTLTGTDSTIPPTTAIDHAPPKKSITIEPTSRDLTGTLTNEKSISSPVAPSADEPPRDAADESDPPLGIGERRSSILRPPLPPLPFHLRDHKGAIAFVFVVMVIDHGIFPPAAYFGLKYATNISLTVIFGIITGIFGVVLGLECFIRSIKLILKSPRFRPLGQTARFGMDFWQFSFTTCLIINVICVSVGTALDPPFLNLMAMPMPTVIFNLSWQLLLSDFLHERKYRTPFRISSTPKGEIWPRFIYVIIEDVIAVDCNGKREWRQSWKDRVEASKPMRDTLKRLSMFWGIGGIIISSLCFGLLWGFDSISGKEAGYALGWLLPWAWIIPSTIFTTFYVKKRLKDERHFCQRYKGSFSA</sequence>
<feature type="transmembrane region" description="Helical" evidence="2">
    <location>
        <begin position="248"/>
        <end position="269"/>
    </location>
</feature>
<feature type="transmembrane region" description="Helical" evidence="2">
    <location>
        <begin position="174"/>
        <end position="197"/>
    </location>
</feature>
<feature type="compositionally biased region" description="Polar residues" evidence="1">
    <location>
        <begin position="48"/>
        <end position="63"/>
    </location>
</feature>
<organism evidence="3 4">
    <name type="scientific">Orbilia blumenaviensis</name>
    <dbReference type="NCBI Taxonomy" id="1796055"/>
    <lineage>
        <taxon>Eukaryota</taxon>
        <taxon>Fungi</taxon>
        <taxon>Dikarya</taxon>
        <taxon>Ascomycota</taxon>
        <taxon>Pezizomycotina</taxon>
        <taxon>Orbiliomycetes</taxon>
        <taxon>Orbiliales</taxon>
        <taxon>Orbiliaceae</taxon>
        <taxon>Orbilia</taxon>
    </lineage>
</organism>
<evidence type="ECO:0000256" key="1">
    <source>
        <dbReference type="SAM" id="MobiDB-lite"/>
    </source>
</evidence>
<protein>
    <submittedName>
        <fullName evidence="3">Uncharacterized protein</fullName>
    </submittedName>
</protein>
<accession>A0AAV9UQ10</accession>
<dbReference type="PANTHER" id="PTHR42024:SF1">
    <property type="entry name" value="AMINO ACID PERMEASE_ SLC12A DOMAIN-CONTAINING PROTEIN"/>
    <property type="match status" value="1"/>
</dbReference>
<reference evidence="3 4" key="1">
    <citation type="submission" date="2019-10" db="EMBL/GenBank/DDBJ databases">
        <authorList>
            <person name="Palmer J.M."/>
        </authorList>
    </citation>
    <scope>NUCLEOTIDE SEQUENCE [LARGE SCALE GENOMIC DNA]</scope>
    <source>
        <strain evidence="3 4">TWF730</strain>
    </source>
</reference>
<name>A0AAV9UQ10_9PEZI</name>
<keyword evidence="2" id="KW-1133">Transmembrane helix</keyword>
<proteinExistence type="predicted"/>
<feature type="transmembrane region" description="Helical" evidence="2">
    <location>
        <begin position="145"/>
        <end position="168"/>
    </location>
</feature>
<evidence type="ECO:0000313" key="3">
    <source>
        <dbReference type="EMBL" id="KAK6345825.1"/>
    </source>
</evidence>
<feature type="transmembrane region" description="Helical" evidence="2">
    <location>
        <begin position="370"/>
        <end position="390"/>
    </location>
</feature>
<comment type="caution">
    <text evidence="3">The sequence shown here is derived from an EMBL/GenBank/DDBJ whole genome shotgun (WGS) entry which is preliminary data.</text>
</comment>
<keyword evidence="4" id="KW-1185">Reference proteome</keyword>
<feature type="compositionally biased region" description="Polar residues" evidence="1">
    <location>
        <begin position="11"/>
        <end position="38"/>
    </location>
</feature>
<keyword evidence="2" id="KW-0472">Membrane</keyword>
<dbReference type="AlphaFoldDB" id="A0AAV9UQ10"/>
<feature type="transmembrane region" description="Helical" evidence="2">
    <location>
        <begin position="336"/>
        <end position="358"/>
    </location>
</feature>
<gene>
    <name evidence="3" type="ORF">TWF730_010168</name>
</gene>
<evidence type="ECO:0000313" key="4">
    <source>
        <dbReference type="Proteomes" id="UP001373714"/>
    </source>
</evidence>
<dbReference type="PANTHER" id="PTHR42024">
    <property type="entry name" value="AMINO ACID PERMEASE_ SLC12A DOMAIN-CONTAINING PROTEIN"/>
    <property type="match status" value="1"/>
</dbReference>
<evidence type="ECO:0000256" key="2">
    <source>
        <dbReference type="SAM" id="Phobius"/>
    </source>
</evidence>
<feature type="region of interest" description="Disordered" evidence="1">
    <location>
        <begin position="1"/>
        <end position="127"/>
    </location>
</feature>
<dbReference type="Proteomes" id="UP001373714">
    <property type="component" value="Unassembled WGS sequence"/>
</dbReference>
<dbReference type="EMBL" id="JAVHNS010000008">
    <property type="protein sequence ID" value="KAK6345825.1"/>
    <property type="molecule type" value="Genomic_DNA"/>
</dbReference>
<keyword evidence="2" id="KW-0812">Transmembrane</keyword>
<feature type="transmembrane region" description="Helical" evidence="2">
    <location>
        <begin position="218"/>
        <end position="242"/>
    </location>
</feature>
<feature type="compositionally biased region" description="Polar residues" evidence="1">
    <location>
        <begin position="78"/>
        <end position="99"/>
    </location>
</feature>